<dbReference type="InterPro" id="IPR001901">
    <property type="entry name" value="Translocase_SecE/Sec61-g"/>
</dbReference>
<dbReference type="Gene3D" id="1.20.5.1030">
    <property type="entry name" value="Preprotein translocase secy subunit"/>
    <property type="match status" value="1"/>
</dbReference>
<accession>A0A327X692</accession>
<dbReference type="Pfam" id="PF00584">
    <property type="entry name" value="SecE"/>
    <property type="match status" value="1"/>
</dbReference>
<keyword evidence="10" id="KW-1185">Reference proteome</keyword>
<protein>
    <recommendedName>
        <fullName evidence="8">Protein translocase subunit SecE</fullName>
    </recommendedName>
</protein>
<dbReference type="NCBIfam" id="TIGR00964">
    <property type="entry name" value="secE_bact"/>
    <property type="match status" value="1"/>
</dbReference>
<comment type="caution">
    <text evidence="9">The sequence shown here is derived from an EMBL/GenBank/DDBJ whole genome shotgun (WGS) entry which is preliminary data.</text>
</comment>
<evidence type="ECO:0000313" key="10">
    <source>
        <dbReference type="Proteomes" id="UP000248790"/>
    </source>
</evidence>
<evidence type="ECO:0000256" key="5">
    <source>
        <dbReference type="ARBA" id="ARBA00022989"/>
    </source>
</evidence>
<dbReference type="OrthoDB" id="9810735at2"/>
<dbReference type="GO" id="GO:0008320">
    <property type="term" value="F:protein transmembrane transporter activity"/>
    <property type="evidence" value="ECO:0007669"/>
    <property type="project" value="UniProtKB-UniRule"/>
</dbReference>
<comment type="similarity">
    <text evidence="8">Belongs to the SecE/SEC61-gamma family.</text>
</comment>
<gene>
    <name evidence="8" type="primary">secE</name>
    <name evidence="9" type="ORF">LX87_00309</name>
</gene>
<dbReference type="HAMAP" id="MF_00422">
    <property type="entry name" value="SecE"/>
    <property type="match status" value="1"/>
</dbReference>
<keyword evidence="5 8" id="KW-1133">Transmembrane helix</keyword>
<keyword evidence="4 8" id="KW-0653">Protein transport</keyword>
<evidence type="ECO:0000256" key="4">
    <source>
        <dbReference type="ARBA" id="ARBA00022927"/>
    </source>
</evidence>
<dbReference type="GO" id="GO:0005886">
    <property type="term" value="C:plasma membrane"/>
    <property type="evidence" value="ECO:0007669"/>
    <property type="project" value="UniProtKB-SubCell"/>
</dbReference>
<dbReference type="AlphaFoldDB" id="A0A327X692"/>
<dbReference type="InterPro" id="IPR005807">
    <property type="entry name" value="SecE_bac"/>
</dbReference>
<evidence type="ECO:0000256" key="6">
    <source>
        <dbReference type="ARBA" id="ARBA00023010"/>
    </source>
</evidence>
<evidence type="ECO:0000256" key="2">
    <source>
        <dbReference type="ARBA" id="ARBA00022448"/>
    </source>
</evidence>
<feature type="transmembrane region" description="Helical" evidence="8">
    <location>
        <begin position="32"/>
        <end position="52"/>
    </location>
</feature>
<dbReference type="GO" id="GO:0043952">
    <property type="term" value="P:protein transport by the Sec complex"/>
    <property type="evidence" value="ECO:0007669"/>
    <property type="project" value="UniProtKB-UniRule"/>
</dbReference>
<name>A0A327X692_LARAB</name>
<comment type="function">
    <text evidence="8">Essential subunit of the Sec protein translocation channel SecYEG. Clamps together the 2 halves of SecY. May contact the channel plug during translocation.</text>
</comment>
<proteinExistence type="inferred from homology"/>
<evidence type="ECO:0000256" key="1">
    <source>
        <dbReference type="ARBA" id="ARBA00004370"/>
    </source>
</evidence>
<keyword evidence="6 8" id="KW-0811">Translocation</keyword>
<comment type="subcellular location">
    <subcellularLocation>
        <location evidence="8">Cell membrane</location>
        <topology evidence="8">Single-pass membrane protein</topology>
    </subcellularLocation>
    <subcellularLocation>
        <location evidence="1">Membrane</location>
    </subcellularLocation>
</comment>
<reference evidence="9 10" key="1">
    <citation type="submission" date="2018-06" db="EMBL/GenBank/DDBJ databases">
        <title>Genomic Encyclopedia of Archaeal and Bacterial Type Strains, Phase II (KMG-II): from individual species to whole genera.</title>
        <authorList>
            <person name="Goeker M."/>
        </authorList>
    </citation>
    <scope>NUCLEOTIDE SEQUENCE [LARGE SCALE GENOMIC DNA]</scope>
    <source>
        <strain evidence="9 10">DSM 21851</strain>
    </source>
</reference>
<keyword evidence="8" id="KW-1003">Cell membrane</keyword>
<dbReference type="GO" id="GO:0065002">
    <property type="term" value="P:intracellular protein transmembrane transport"/>
    <property type="evidence" value="ECO:0007669"/>
    <property type="project" value="UniProtKB-UniRule"/>
</dbReference>
<evidence type="ECO:0000313" key="9">
    <source>
        <dbReference type="EMBL" id="RAK02189.1"/>
    </source>
</evidence>
<comment type="subunit">
    <text evidence="8">Component of the Sec protein translocase complex. Heterotrimer consisting of SecY, SecE and SecG subunits. The heterotrimers can form oligomers, although 1 heterotrimer is thought to be able to translocate proteins. Interacts with the ribosome. Interacts with SecDF, and other proteins may be involved. Interacts with SecA.</text>
</comment>
<dbReference type="GO" id="GO:0006605">
    <property type="term" value="P:protein targeting"/>
    <property type="evidence" value="ECO:0007669"/>
    <property type="project" value="UniProtKB-UniRule"/>
</dbReference>
<dbReference type="RefSeq" id="WP_111626407.1">
    <property type="nucleotide sequence ID" value="NZ_QLMC01000001.1"/>
</dbReference>
<keyword evidence="7 8" id="KW-0472">Membrane</keyword>
<organism evidence="9 10">
    <name type="scientific">Larkinella arboricola</name>
    <dbReference type="NCBI Taxonomy" id="643671"/>
    <lineage>
        <taxon>Bacteria</taxon>
        <taxon>Pseudomonadati</taxon>
        <taxon>Bacteroidota</taxon>
        <taxon>Cytophagia</taxon>
        <taxon>Cytophagales</taxon>
        <taxon>Spirosomataceae</taxon>
        <taxon>Larkinella</taxon>
    </lineage>
</organism>
<evidence type="ECO:0000256" key="7">
    <source>
        <dbReference type="ARBA" id="ARBA00023136"/>
    </source>
</evidence>
<sequence length="63" mass="7159">MDKVSSFLKDSWEEVQHNVTWPKFTDLQASSTLVLVASLIFALLVGGIDFLFENALTLFYQSF</sequence>
<keyword evidence="2 8" id="KW-0813">Transport</keyword>
<dbReference type="EMBL" id="QLMC01000001">
    <property type="protein sequence ID" value="RAK02189.1"/>
    <property type="molecule type" value="Genomic_DNA"/>
</dbReference>
<keyword evidence="3 8" id="KW-0812">Transmembrane</keyword>
<evidence type="ECO:0000256" key="8">
    <source>
        <dbReference type="HAMAP-Rule" id="MF_00422"/>
    </source>
</evidence>
<dbReference type="GO" id="GO:0009306">
    <property type="term" value="P:protein secretion"/>
    <property type="evidence" value="ECO:0007669"/>
    <property type="project" value="UniProtKB-UniRule"/>
</dbReference>
<dbReference type="InterPro" id="IPR038379">
    <property type="entry name" value="SecE_sf"/>
</dbReference>
<dbReference type="Proteomes" id="UP000248790">
    <property type="component" value="Unassembled WGS sequence"/>
</dbReference>
<evidence type="ECO:0000256" key="3">
    <source>
        <dbReference type="ARBA" id="ARBA00022692"/>
    </source>
</evidence>